<feature type="transmembrane region" description="Helical" evidence="9">
    <location>
        <begin position="102"/>
        <end position="124"/>
    </location>
</feature>
<evidence type="ECO:0000313" key="10">
    <source>
        <dbReference type="EMBL" id="SNX50003.1"/>
    </source>
</evidence>
<keyword evidence="3" id="KW-0813">Transport</keyword>
<reference evidence="11" key="1">
    <citation type="submission" date="2016-06" db="EMBL/GenBank/DDBJ databases">
        <authorList>
            <person name="Rodrigo-Torres L."/>
            <person name="Arahal R.D."/>
            <person name="Lucena T."/>
        </authorList>
    </citation>
    <scope>NUCLEOTIDE SEQUENCE [LARGE SCALE GENOMIC DNA]</scope>
    <source>
        <strain evidence="11">CECT8203</strain>
    </source>
</reference>
<dbReference type="RefSeq" id="WP_096994948.1">
    <property type="nucleotide sequence ID" value="NZ_JBHSII010000011.1"/>
</dbReference>
<dbReference type="CDD" id="cd13134">
    <property type="entry name" value="MATE_like_8"/>
    <property type="match status" value="1"/>
</dbReference>
<protein>
    <recommendedName>
        <fullName evidence="2">Multidrug resistance protein NorM</fullName>
    </recommendedName>
    <alternativeName>
        <fullName evidence="8">Na(+)/drug antiporter</fullName>
    </alternativeName>
</protein>
<dbReference type="Proteomes" id="UP000219336">
    <property type="component" value="Unassembled WGS sequence"/>
</dbReference>
<name>A0A240EP44_9VIBR</name>
<evidence type="ECO:0000256" key="3">
    <source>
        <dbReference type="ARBA" id="ARBA00022448"/>
    </source>
</evidence>
<evidence type="ECO:0000256" key="7">
    <source>
        <dbReference type="ARBA" id="ARBA00023136"/>
    </source>
</evidence>
<evidence type="ECO:0000256" key="5">
    <source>
        <dbReference type="ARBA" id="ARBA00022692"/>
    </source>
</evidence>
<evidence type="ECO:0000256" key="4">
    <source>
        <dbReference type="ARBA" id="ARBA00022475"/>
    </source>
</evidence>
<feature type="transmembrane region" description="Helical" evidence="9">
    <location>
        <begin position="432"/>
        <end position="452"/>
    </location>
</feature>
<evidence type="ECO:0000256" key="2">
    <source>
        <dbReference type="ARBA" id="ARBA00013489"/>
    </source>
</evidence>
<dbReference type="GO" id="GO:0015297">
    <property type="term" value="F:antiporter activity"/>
    <property type="evidence" value="ECO:0007669"/>
    <property type="project" value="InterPro"/>
</dbReference>
<evidence type="ECO:0000256" key="1">
    <source>
        <dbReference type="ARBA" id="ARBA00004429"/>
    </source>
</evidence>
<dbReference type="OrthoDB" id="9780160at2"/>
<accession>A0A240EP44</accession>
<dbReference type="InterPro" id="IPR047135">
    <property type="entry name" value="YsiQ"/>
</dbReference>
<feature type="transmembrane region" description="Helical" evidence="9">
    <location>
        <begin position="372"/>
        <end position="396"/>
    </location>
</feature>
<evidence type="ECO:0000256" key="6">
    <source>
        <dbReference type="ARBA" id="ARBA00022989"/>
    </source>
</evidence>
<evidence type="ECO:0000256" key="9">
    <source>
        <dbReference type="SAM" id="Phobius"/>
    </source>
</evidence>
<feature type="transmembrane region" description="Helical" evidence="9">
    <location>
        <begin position="203"/>
        <end position="226"/>
    </location>
</feature>
<comment type="subcellular location">
    <subcellularLocation>
        <location evidence="1">Cell inner membrane</location>
        <topology evidence="1">Multi-pass membrane protein</topology>
    </subcellularLocation>
</comment>
<evidence type="ECO:0000313" key="11">
    <source>
        <dbReference type="Proteomes" id="UP000219336"/>
    </source>
</evidence>
<evidence type="ECO:0000256" key="8">
    <source>
        <dbReference type="ARBA" id="ARBA00030855"/>
    </source>
</evidence>
<dbReference type="PIRSF" id="PIRSF006603">
    <property type="entry name" value="DinF"/>
    <property type="match status" value="1"/>
</dbReference>
<gene>
    <name evidence="10" type="primary">norM_4</name>
    <name evidence="10" type="ORF">VTH8203_03651</name>
</gene>
<dbReference type="GO" id="GO:0042910">
    <property type="term" value="F:xenobiotic transmembrane transporter activity"/>
    <property type="evidence" value="ECO:0007669"/>
    <property type="project" value="InterPro"/>
</dbReference>
<feature type="transmembrane region" description="Helical" evidence="9">
    <location>
        <begin position="252"/>
        <end position="276"/>
    </location>
</feature>
<feature type="transmembrane region" description="Helical" evidence="9">
    <location>
        <begin position="408"/>
        <end position="426"/>
    </location>
</feature>
<keyword evidence="5 9" id="KW-0812">Transmembrane</keyword>
<feature type="transmembrane region" description="Helical" evidence="9">
    <location>
        <begin position="67"/>
        <end position="90"/>
    </location>
</feature>
<dbReference type="InterPro" id="IPR002528">
    <property type="entry name" value="MATE_fam"/>
</dbReference>
<keyword evidence="6 9" id="KW-1133">Transmembrane helix</keyword>
<keyword evidence="11" id="KW-1185">Reference proteome</keyword>
<feature type="transmembrane region" description="Helical" evidence="9">
    <location>
        <begin position="176"/>
        <end position="197"/>
    </location>
</feature>
<dbReference type="EMBL" id="OANU01000091">
    <property type="protein sequence ID" value="SNX50003.1"/>
    <property type="molecule type" value="Genomic_DNA"/>
</dbReference>
<organism evidence="10 11">
    <name type="scientific">Vibrio thalassae</name>
    <dbReference type="NCBI Taxonomy" id="1243014"/>
    <lineage>
        <taxon>Bacteria</taxon>
        <taxon>Pseudomonadati</taxon>
        <taxon>Pseudomonadota</taxon>
        <taxon>Gammaproteobacteria</taxon>
        <taxon>Vibrionales</taxon>
        <taxon>Vibrionaceae</taxon>
        <taxon>Vibrio</taxon>
    </lineage>
</organism>
<dbReference type="GO" id="GO:0005886">
    <property type="term" value="C:plasma membrane"/>
    <property type="evidence" value="ECO:0007669"/>
    <property type="project" value="UniProtKB-SubCell"/>
</dbReference>
<feature type="transmembrane region" description="Helical" evidence="9">
    <location>
        <begin position="329"/>
        <end position="349"/>
    </location>
</feature>
<proteinExistence type="predicted"/>
<keyword evidence="7 9" id="KW-0472">Membrane</keyword>
<feature type="transmembrane region" description="Helical" evidence="9">
    <location>
        <begin position="144"/>
        <end position="164"/>
    </location>
</feature>
<dbReference type="PANTHER" id="PTHR42925:SF2">
    <property type="entry name" value="NA+ DRIVEN MULTIDRUG EFFLUX PUMP"/>
    <property type="match status" value="1"/>
</dbReference>
<dbReference type="NCBIfam" id="TIGR00797">
    <property type="entry name" value="matE"/>
    <property type="match status" value="1"/>
</dbReference>
<dbReference type="Pfam" id="PF01554">
    <property type="entry name" value="MatE"/>
    <property type="match status" value="2"/>
</dbReference>
<keyword evidence="4" id="KW-1003">Cell membrane</keyword>
<dbReference type="AlphaFoldDB" id="A0A240EP44"/>
<sequence length="463" mass="50404">MHINQSTDGNRSPLSYFDLSMLKSLWTTAIPITLQTILFSGKGVIDVVMLGQLTEFDVAAAGVATKILFVATILLSGISTGGAMLAAQYFGAKDKKGLLRSITLTWGMTSIMAVMCILLFSLWGINIIHLASNEDTLSHLANTYLLFAAPSLLFMAYQTSIAAGLRAIHHASTATFFSAIGIVLNIAFNWLLIFGYAGLPALGLKGAALGTTLAAMCEAVLIWLFLKHQNSVLVLHLNGFISNLTWDDVKHFLSLSIPTTLNFFLWAIGVFAYTAIMGQTGTEGLVVLSIISPIEAFSLSLLVGIANASAVVVGNNLGAKDYDRAYYQAIFFAVIATLATMIVALTLYAKKDVVLGLFSALTPESYALAERFFLVLCIGIVLRSVPTVMVVGVLRAGGDVKFCLYQDLLTQWCFGLPIAAFFAIYLRFPADIVFVAFFFETIFKWFACLYRFKSRAWMNHLAK</sequence>
<dbReference type="InterPro" id="IPR048279">
    <property type="entry name" value="MdtK-like"/>
</dbReference>
<dbReference type="PANTHER" id="PTHR42925">
    <property type="entry name" value="MULTIDRUG AND TOXIN EFFLUX PROTEIN MATE FAMILY"/>
    <property type="match status" value="1"/>
</dbReference>